<dbReference type="FunFam" id="3.30.1370.10:FF:000001">
    <property type="entry name" value="Polyribonucleotide nucleotidyltransferase"/>
    <property type="match status" value="1"/>
</dbReference>
<dbReference type="Pfam" id="PF03725">
    <property type="entry name" value="RNase_PH_C"/>
    <property type="match status" value="1"/>
</dbReference>
<keyword evidence="5 8" id="KW-0479">Metal-binding</keyword>
<evidence type="ECO:0000313" key="10">
    <source>
        <dbReference type="EMBL" id="GAX62304.1"/>
    </source>
</evidence>
<comment type="subcellular location">
    <subcellularLocation>
        <location evidence="8">Cytoplasm</location>
    </subcellularLocation>
</comment>
<dbReference type="CDD" id="cd11363">
    <property type="entry name" value="RNase_PH_PNPase_1"/>
    <property type="match status" value="1"/>
</dbReference>
<sequence length="700" mass="76531">MKNIVEETIGGEIMSIESGEVATQADGSVIVRYGDTVVLTTAVCGDQKGGDFLPMTVDYREKTYSVGKFPGGFFKRESRPSNKEILTMRMTDRPMRPLFPKGYTNEVQVMSAVLSADKETDPDVISMVGASAAVSISGMPFNGPTGSVRVGLINDEFVINPKNSELESSSINLVVSGTEDAVMMVESSGKEVSEDKFVDAIMFGFEEIKKIVRMQKELVAKCGKERQEHEEPTLDTALYDDIKAKAYEEIKVKSLVKGKHARKKAIKEARTKFIEEYCTEEDEEGKEDRVKEVYGALVEAAVQEQIINEKTRIDGRGLTDIRPITSKVSFLPRTHGSALFTRGETQALVVATLGTSMDEQRVDGLVDGYTKKFMLDYNFPPFCVGEAKPIRGPGRREIGHGTLAEKALEPMVPAFEDFPYTIRIVSDILESNGSSSMASICGGTLCMMDAGIPMKRPVAGIAMGLIKEGDEIRILSDILGDEDHLGAMDFKVAGTEVGITALQMDLKIKGISEQIMRDALAQAKEGRMHILKEMQTAIEGPRSEISVHAPKLVKININPDKIGLVIGPGGKNIKKIQEESSSRVEIEDDGTIVISAATLESVELAKTYIKGLTDDAEVGKIYNGKIVSVKEYGVFVEIMPGKEGLVHISELSNDYIEKVEDVVKMGDEVKVKLIGIDDQKRLKLSRKAALKDEGTVPTST</sequence>
<dbReference type="PIRSF" id="PIRSF005499">
    <property type="entry name" value="PNPase"/>
    <property type="match status" value="1"/>
</dbReference>
<dbReference type="Proteomes" id="UP000218542">
    <property type="component" value="Unassembled WGS sequence"/>
</dbReference>
<protein>
    <recommendedName>
        <fullName evidence="8">Polyribonucleotide nucleotidyltransferase</fullName>
        <ecNumber evidence="8">2.7.7.8</ecNumber>
    </recommendedName>
    <alternativeName>
        <fullName evidence="8">Polynucleotide phosphorylase</fullName>
        <shortName evidence="8">PNPase</shortName>
    </alternativeName>
</protein>
<comment type="caution">
    <text evidence="10">The sequence shown here is derived from an EMBL/GenBank/DDBJ whole genome shotgun (WGS) entry which is preliminary data.</text>
</comment>
<dbReference type="SUPFAM" id="SSF54211">
    <property type="entry name" value="Ribosomal protein S5 domain 2-like"/>
    <property type="match status" value="2"/>
</dbReference>
<evidence type="ECO:0000256" key="7">
    <source>
        <dbReference type="ARBA" id="ARBA00022884"/>
    </source>
</evidence>
<comment type="cofactor">
    <cofactor evidence="8">
        <name>Mg(2+)</name>
        <dbReference type="ChEBI" id="CHEBI:18420"/>
    </cofactor>
</comment>
<comment type="catalytic activity">
    <reaction evidence="8">
        <text>RNA(n+1) + phosphate = RNA(n) + a ribonucleoside 5'-diphosphate</text>
        <dbReference type="Rhea" id="RHEA:22096"/>
        <dbReference type="Rhea" id="RHEA-COMP:14527"/>
        <dbReference type="Rhea" id="RHEA-COMP:17342"/>
        <dbReference type="ChEBI" id="CHEBI:43474"/>
        <dbReference type="ChEBI" id="CHEBI:57930"/>
        <dbReference type="ChEBI" id="CHEBI:140395"/>
        <dbReference type="EC" id="2.7.7.8"/>
    </reaction>
</comment>
<dbReference type="FunFam" id="3.30.230.70:FF:000001">
    <property type="entry name" value="Polyribonucleotide nucleotidyltransferase"/>
    <property type="match status" value="1"/>
</dbReference>
<evidence type="ECO:0000256" key="1">
    <source>
        <dbReference type="ARBA" id="ARBA00007404"/>
    </source>
</evidence>
<dbReference type="CDD" id="cd02393">
    <property type="entry name" value="KH-I_PNPase"/>
    <property type="match status" value="1"/>
</dbReference>
<dbReference type="InterPro" id="IPR027408">
    <property type="entry name" value="PNPase/RNase_PH_dom_sf"/>
</dbReference>
<feature type="domain" description="S1 motif" evidence="9">
    <location>
        <begin position="619"/>
        <end position="687"/>
    </location>
</feature>
<dbReference type="SUPFAM" id="SSF54791">
    <property type="entry name" value="Eukaryotic type KH-domain (KH-domain type I)"/>
    <property type="match status" value="1"/>
</dbReference>
<dbReference type="InterPro" id="IPR012162">
    <property type="entry name" value="PNPase"/>
</dbReference>
<name>A0A286U2E0_9BACT</name>
<dbReference type="InterPro" id="IPR015848">
    <property type="entry name" value="PNPase_PH_RNA-bd_bac/org-type"/>
</dbReference>
<comment type="function">
    <text evidence="8">Involved in mRNA degradation. Catalyzes the phosphorolysis of single-stranded polyribonucleotides processively in the 3'- to 5'-direction.</text>
</comment>
<dbReference type="SMART" id="SM00316">
    <property type="entry name" value="S1"/>
    <property type="match status" value="1"/>
</dbReference>
<dbReference type="InterPro" id="IPR036345">
    <property type="entry name" value="ExoRNase_PH_dom2_sf"/>
</dbReference>
<keyword evidence="4 8" id="KW-0548">Nucleotidyltransferase</keyword>
<dbReference type="NCBIfam" id="TIGR03591">
    <property type="entry name" value="polynuc_phos"/>
    <property type="match status" value="1"/>
</dbReference>
<dbReference type="InterPro" id="IPR004087">
    <property type="entry name" value="KH_dom"/>
</dbReference>
<dbReference type="CDD" id="cd04472">
    <property type="entry name" value="S1_PNPase"/>
    <property type="match status" value="1"/>
</dbReference>
<dbReference type="Pfam" id="PF00013">
    <property type="entry name" value="KH_1"/>
    <property type="match status" value="1"/>
</dbReference>
<evidence type="ECO:0000259" key="9">
    <source>
        <dbReference type="PROSITE" id="PS50126"/>
    </source>
</evidence>
<dbReference type="GO" id="GO:0000175">
    <property type="term" value="F:3'-5'-RNA exonuclease activity"/>
    <property type="evidence" value="ECO:0007669"/>
    <property type="project" value="TreeGrafter"/>
</dbReference>
<dbReference type="GO" id="GO:0004654">
    <property type="term" value="F:polyribonucleotide nucleotidyltransferase activity"/>
    <property type="evidence" value="ECO:0007669"/>
    <property type="project" value="UniProtKB-UniRule"/>
</dbReference>
<comment type="similarity">
    <text evidence="1 8">Belongs to the polyribonucleotide nucleotidyltransferase family.</text>
</comment>
<dbReference type="CDD" id="cd11364">
    <property type="entry name" value="RNase_PH_PNPase_2"/>
    <property type="match status" value="1"/>
</dbReference>
<dbReference type="EC" id="2.7.7.8" evidence="8"/>
<dbReference type="InterPro" id="IPR012340">
    <property type="entry name" value="NA-bd_OB-fold"/>
</dbReference>
<dbReference type="GO" id="GO:0005829">
    <property type="term" value="C:cytosol"/>
    <property type="evidence" value="ECO:0007669"/>
    <property type="project" value="TreeGrafter"/>
</dbReference>
<evidence type="ECO:0000256" key="5">
    <source>
        <dbReference type="ARBA" id="ARBA00022723"/>
    </source>
</evidence>
<evidence type="ECO:0000256" key="3">
    <source>
        <dbReference type="ARBA" id="ARBA00022679"/>
    </source>
</evidence>
<dbReference type="PANTHER" id="PTHR11252">
    <property type="entry name" value="POLYRIBONUCLEOTIDE NUCLEOTIDYLTRANSFERASE"/>
    <property type="match status" value="1"/>
</dbReference>
<dbReference type="EMBL" id="BAOS01000029">
    <property type="protein sequence ID" value="GAX62304.1"/>
    <property type="molecule type" value="Genomic_DNA"/>
</dbReference>
<keyword evidence="6 8" id="KW-0460">Magnesium</keyword>
<dbReference type="GO" id="GO:0006396">
    <property type="term" value="P:RNA processing"/>
    <property type="evidence" value="ECO:0007669"/>
    <property type="project" value="InterPro"/>
</dbReference>
<dbReference type="GO" id="GO:0003723">
    <property type="term" value="F:RNA binding"/>
    <property type="evidence" value="ECO:0007669"/>
    <property type="project" value="UniProtKB-UniRule"/>
</dbReference>
<dbReference type="Pfam" id="PF01138">
    <property type="entry name" value="RNase_PH"/>
    <property type="match status" value="2"/>
</dbReference>
<dbReference type="InterPro" id="IPR003029">
    <property type="entry name" value="S1_domain"/>
</dbReference>
<keyword evidence="7 8" id="KW-0694">RNA-binding</keyword>
<evidence type="ECO:0000256" key="4">
    <source>
        <dbReference type="ARBA" id="ARBA00022695"/>
    </source>
</evidence>
<dbReference type="NCBIfam" id="NF008805">
    <property type="entry name" value="PRK11824.1"/>
    <property type="match status" value="1"/>
</dbReference>
<feature type="binding site" evidence="8">
    <location>
        <position position="483"/>
    </location>
    <ligand>
        <name>Mg(2+)</name>
        <dbReference type="ChEBI" id="CHEBI:18420"/>
    </ligand>
</feature>
<keyword evidence="11" id="KW-1185">Reference proteome</keyword>
<gene>
    <name evidence="8" type="primary">pnp</name>
    <name evidence="10" type="ORF">SCALIN_C29_0088</name>
</gene>
<dbReference type="Pfam" id="PF03726">
    <property type="entry name" value="PNPase"/>
    <property type="match status" value="1"/>
</dbReference>
<accession>A0A286U2E0</accession>
<dbReference type="InterPro" id="IPR020568">
    <property type="entry name" value="Ribosomal_Su5_D2-typ_SF"/>
</dbReference>
<dbReference type="PROSITE" id="PS50084">
    <property type="entry name" value="KH_TYPE_1"/>
    <property type="match status" value="1"/>
</dbReference>
<feature type="binding site" evidence="8">
    <location>
        <position position="489"/>
    </location>
    <ligand>
        <name>Mg(2+)</name>
        <dbReference type="ChEBI" id="CHEBI:18420"/>
    </ligand>
</feature>
<dbReference type="AlphaFoldDB" id="A0A286U2E0"/>
<dbReference type="Gene3D" id="2.40.50.140">
    <property type="entry name" value="Nucleic acid-binding proteins"/>
    <property type="match status" value="1"/>
</dbReference>
<keyword evidence="3 8" id="KW-0808">Transferase</keyword>
<evidence type="ECO:0000256" key="8">
    <source>
        <dbReference type="HAMAP-Rule" id="MF_01595"/>
    </source>
</evidence>
<proteinExistence type="inferred from homology"/>
<organism evidence="10 11">
    <name type="scientific">Candidatus Scalindua japonica</name>
    <dbReference type="NCBI Taxonomy" id="1284222"/>
    <lineage>
        <taxon>Bacteria</taxon>
        <taxon>Pseudomonadati</taxon>
        <taxon>Planctomycetota</taxon>
        <taxon>Candidatus Brocadiia</taxon>
        <taxon>Candidatus Brocadiales</taxon>
        <taxon>Candidatus Scalinduaceae</taxon>
        <taxon>Candidatus Scalindua</taxon>
    </lineage>
</organism>
<evidence type="ECO:0000256" key="6">
    <source>
        <dbReference type="ARBA" id="ARBA00022842"/>
    </source>
</evidence>
<dbReference type="Gene3D" id="3.30.1370.10">
    <property type="entry name" value="K Homology domain, type 1"/>
    <property type="match status" value="1"/>
</dbReference>
<dbReference type="GO" id="GO:0000287">
    <property type="term" value="F:magnesium ion binding"/>
    <property type="evidence" value="ECO:0007669"/>
    <property type="project" value="UniProtKB-UniRule"/>
</dbReference>
<dbReference type="SUPFAM" id="SSF55666">
    <property type="entry name" value="Ribonuclease PH domain 2-like"/>
    <property type="match status" value="2"/>
</dbReference>
<dbReference type="SMART" id="SM00322">
    <property type="entry name" value="KH"/>
    <property type="match status" value="1"/>
</dbReference>
<dbReference type="HAMAP" id="MF_01595">
    <property type="entry name" value="PNPase"/>
    <property type="match status" value="1"/>
</dbReference>
<dbReference type="FunFam" id="2.40.50.140:FF:000189">
    <property type="entry name" value="Polyribonucleotide nucleotidyltransferase, putative"/>
    <property type="match status" value="1"/>
</dbReference>
<evidence type="ECO:0000256" key="2">
    <source>
        <dbReference type="ARBA" id="ARBA00022490"/>
    </source>
</evidence>
<keyword evidence="2 8" id="KW-0963">Cytoplasm</keyword>
<dbReference type="PROSITE" id="PS50126">
    <property type="entry name" value="S1"/>
    <property type="match status" value="1"/>
</dbReference>
<dbReference type="InterPro" id="IPR004088">
    <property type="entry name" value="KH_dom_type_1"/>
</dbReference>
<dbReference type="Pfam" id="PF00575">
    <property type="entry name" value="S1"/>
    <property type="match status" value="1"/>
</dbReference>
<dbReference type="InterPro" id="IPR001247">
    <property type="entry name" value="ExoRNase_PH_dom1"/>
</dbReference>
<dbReference type="Gene3D" id="3.30.230.70">
    <property type="entry name" value="GHMP Kinase, N-terminal domain"/>
    <property type="match status" value="2"/>
</dbReference>
<reference evidence="11" key="1">
    <citation type="journal article" date="2017" name="Environ. Microbiol. Rep.">
        <title>Genetic Diversity of Marine Anaerobic Ammonium-Oxidizing Bacteria as Revealed by Genomic and Proteomic Analyses of 'Candidatus Scalindua japonica'.</title>
        <authorList>
            <person name="Oshiki M."/>
            <person name="Mizuto K."/>
            <person name="Kimura Z."/>
            <person name="Kindaichi T."/>
            <person name="Satoh H."/>
            <person name="Okabe S."/>
        </authorList>
    </citation>
    <scope>NUCLEOTIDE SEQUENCE [LARGE SCALE GENOMIC DNA]</scope>
    <source>
        <strain evidence="11">husup-a2</strain>
    </source>
</reference>
<dbReference type="PANTHER" id="PTHR11252:SF0">
    <property type="entry name" value="POLYRIBONUCLEOTIDE NUCLEOTIDYLTRANSFERASE 1, MITOCHONDRIAL"/>
    <property type="match status" value="1"/>
</dbReference>
<dbReference type="InterPro" id="IPR015847">
    <property type="entry name" value="ExoRNase_PH_dom2"/>
</dbReference>
<dbReference type="SUPFAM" id="SSF50249">
    <property type="entry name" value="Nucleic acid-binding proteins"/>
    <property type="match status" value="1"/>
</dbReference>
<dbReference type="GO" id="GO:0006402">
    <property type="term" value="P:mRNA catabolic process"/>
    <property type="evidence" value="ECO:0007669"/>
    <property type="project" value="UniProtKB-UniRule"/>
</dbReference>
<dbReference type="InterPro" id="IPR036612">
    <property type="entry name" value="KH_dom_type_1_sf"/>
</dbReference>
<evidence type="ECO:0000313" key="11">
    <source>
        <dbReference type="Proteomes" id="UP000218542"/>
    </source>
</evidence>
<dbReference type="FunFam" id="3.30.230.70:FF:000002">
    <property type="entry name" value="Polyribonucleotide nucleotidyltransferase"/>
    <property type="match status" value="1"/>
</dbReference>
<dbReference type="RefSeq" id="WP_230406647.1">
    <property type="nucleotide sequence ID" value="NZ_BAOS01000029.1"/>
</dbReference>